<dbReference type="NCBIfam" id="TIGR04057">
    <property type="entry name" value="SusC_RagA_signa"/>
    <property type="match status" value="1"/>
</dbReference>
<dbReference type="AlphaFoldDB" id="A0A1G6UZD9"/>
<feature type="signal peptide" evidence="9">
    <location>
        <begin position="1"/>
        <end position="29"/>
    </location>
</feature>
<name>A0A1G6UZD9_9SPHI</name>
<dbReference type="EMBL" id="FNAI01000001">
    <property type="protein sequence ID" value="SDD45995.1"/>
    <property type="molecule type" value="Genomic_DNA"/>
</dbReference>
<keyword evidence="12" id="KW-1185">Reference proteome</keyword>
<dbReference type="GO" id="GO:0015344">
    <property type="term" value="F:siderophore uptake transmembrane transporter activity"/>
    <property type="evidence" value="ECO:0007669"/>
    <property type="project" value="TreeGrafter"/>
</dbReference>
<comment type="similarity">
    <text evidence="8">Belongs to the TonB-dependent receptor family.</text>
</comment>
<dbReference type="NCBIfam" id="TIGR04056">
    <property type="entry name" value="OMP_RagA_SusC"/>
    <property type="match status" value="1"/>
</dbReference>
<dbReference type="OrthoDB" id="9768177at2"/>
<evidence type="ECO:0000256" key="2">
    <source>
        <dbReference type="ARBA" id="ARBA00022448"/>
    </source>
</evidence>
<keyword evidence="5 9" id="KW-0732">Signal</keyword>
<evidence type="ECO:0000256" key="3">
    <source>
        <dbReference type="ARBA" id="ARBA00022452"/>
    </source>
</evidence>
<dbReference type="Gene3D" id="2.40.170.20">
    <property type="entry name" value="TonB-dependent receptor, beta-barrel domain"/>
    <property type="match status" value="1"/>
</dbReference>
<evidence type="ECO:0000256" key="8">
    <source>
        <dbReference type="PROSITE-ProRule" id="PRU01360"/>
    </source>
</evidence>
<evidence type="ECO:0000313" key="12">
    <source>
        <dbReference type="Proteomes" id="UP000199072"/>
    </source>
</evidence>
<protein>
    <submittedName>
        <fullName evidence="11">TonB-linked outer membrane protein, SusC/RagA family</fullName>
    </submittedName>
</protein>
<dbReference type="InterPro" id="IPR037066">
    <property type="entry name" value="Plug_dom_sf"/>
</dbReference>
<dbReference type="PANTHER" id="PTHR30069">
    <property type="entry name" value="TONB-DEPENDENT OUTER MEMBRANE RECEPTOR"/>
    <property type="match status" value="1"/>
</dbReference>
<dbReference type="RefSeq" id="WP_091144565.1">
    <property type="nucleotide sequence ID" value="NZ_FNAI01000001.1"/>
</dbReference>
<gene>
    <name evidence="11" type="ORF">SAMN05216464_101790</name>
</gene>
<evidence type="ECO:0000256" key="7">
    <source>
        <dbReference type="ARBA" id="ARBA00023237"/>
    </source>
</evidence>
<dbReference type="InterPro" id="IPR023996">
    <property type="entry name" value="TonB-dep_OMP_SusC/RagA"/>
</dbReference>
<comment type="subcellular location">
    <subcellularLocation>
        <location evidence="1 8">Cell outer membrane</location>
        <topology evidence="1 8">Multi-pass membrane protein</topology>
    </subcellularLocation>
</comment>
<dbReference type="PROSITE" id="PS00018">
    <property type="entry name" value="EF_HAND_1"/>
    <property type="match status" value="1"/>
</dbReference>
<keyword evidence="7 8" id="KW-0998">Cell outer membrane</keyword>
<dbReference type="SUPFAM" id="SSF49464">
    <property type="entry name" value="Carboxypeptidase regulatory domain-like"/>
    <property type="match status" value="1"/>
</dbReference>
<dbReference type="GO" id="GO:0009279">
    <property type="term" value="C:cell outer membrane"/>
    <property type="evidence" value="ECO:0007669"/>
    <property type="project" value="UniProtKB-SubCell"/>
</dbReference>
<keyword evidence="6 8" id="KW-0472">Membrane</keyword>
<keyword evidence="4 8" id="KW-0812">Transmembrane</keyword>
<dbReference type="InterPro" id="IPR012910">
    <property type="entry name" value="Plug_dom"/>
</dbReference>
<reference evidence="11 12" key="1">
    <citation type="submission" date="2016-10" db="EMBL/GenBank/DDBJ databases">
        <authorList>
            <person name="de Groot N.N."/>
        </authorList>
    </citation>
    <scope>NUCLEOTIDE SEQUENCE [LARGE SCALE GENOMIC DNA]</scope>
    <source>
        <strain evidence="11 12">47C3B</strain>
    </source>
</reference>
<dbReference type="Proteomes" id="UP000199072">
    <property type="component" value="Unassembled WGS sequence"/>
</dbReference>
<feature type="domain" description="TonB-dependent receptor plug" evidence="10">
    <location>
        <begin position="122"/>
        <end position="241"/>
    </location>
</feature>
<evidence type="ECO:0000256" key="6">
    <source>
        <dbReference type="ARBA" id="ARBA00023136"/>
    </source>
</evidence>
<dbReference type="GO" id="GO:0044718">
    <property type="term" value="P:siderophore transmembrane transport"/>
    <property type="evidence" value="ECO:0007669"/>
    <property type="project" value="TreeGrafter"/>
</dbReference>
<dbReference type="InterPro" id="IPR008969">
    <property type="entry name" value="CarboxyPept-like_regulatory"/>
</dbReference>
<dbReference type="InterPro" id="IPR018247">
    <property type="entry name" value="EF_Hand_1_Ca_BS"/>
</dbReference>
<dbReference type="Gene3D" id="2.60.40.1120">
    <property type="entry name" value="Carboxypeptidase-like, regulatory domain"/>
    <property type="match status" value="1"/>
</dbReference>
<dbReference type="Gene3D" id="2.170.130.10">
    <property type="entry name" value="TonB-dependent receptor, plug domain"/>
    <property type="match status" value="1"/>
</dbReference>
<organism evidence="11 12">
    <name type="scientific">Mucilaginibacter pineti</name>
    <dbReference type="NCBI Taxonomy" id="1391627"/>
    <lineage>
        <taxon>Bacteria</taxon>
        <taxon>Pseudomonadati</taxon>
        <taxon>Bacteroidota</taxon>
        <taxon>Sphingobacteriia</taxon>
        <taxon>Sphingobacteriales</taxon>
        <taxon>Sphingobacteriaceae</taxon>
        <taxon>Mucilaginibacter</taxon>
    </lineage>
</organism>
<evidence type="ECO:0000256" key="4">
    <source>
        <dbReference type="ARBA" id="ARBA00022692"/>
    </source>
</evidence>
<dbReference type="InterPro" id="IPR039426">
    <property type="entry name" value="TonB-dep_rcpt-like"/>
</dbReference>
<dbReference type="SUPFAM" id="SSF56935">
    <property type="entry name" value="Porins"/>
    <property type="match status" value="1"/>
</dbReference>
<keyword evidence="2 8" id="KW-0813">Transport</keyword>
<dbReference type="PROSITE" id="PS52016">
    <property type="entry name" value="TONB_DEPENDENT_REC_3"/>
    <property type="match status" value="1"/>
</dbReference>
<evidence type="ECO:0000256" key="5">
    <source>
        <dbReference type="ARBA" id="ARBA00022729"/>
    </source>
</evidence>
<evidence type="ECO:0000256" key="9">
    <source>
        <dbReference type="SAM" id="SignalP"/>
    </source>
</evidence>
<keyword evidence="3 8" id="KW-1134">Transmembrane beta strand</keyword>
<evidence type="ECO:0000256" key="1">
    <source>
        <dbReference type="ARBA" id="ARBA00004571"/>
    </source>
</evidence>
<dbReference type="Pfam" id="PF13715">
    <property type="entry name" value="CarbopepD_reg_2"/>
    <property type="match status" value="1"/>
</dbReference>
<feature type="chain" id="PRO_5011775269" evidence="9">
    <location>
        <begin position="30"/>
        <end position="1040"/>
    </location>
</feature>
<proteinExistence type="inferred from homology"/>
<dbReference type="STRING" id="1391627.SAMN05216464_101790"/>
<dbReference type="InterPro" id="IPR036942">
    <property type="entry name" value="Beta-barrel_TonB_sf"/>
</dbReference>
<dbReference type="PANTHER" id="PTHR30069:SF29">
    <property type="entry name" value="HEMOGLOBIN AND HEMOGLOBIN-HAPTOGLOBIN-BINDING PROTEIN 1-RELATED"/>
    <property type="match status" value="1"/>
</dbReference>
<evidence type="ECO:0000313" key="11">
    <source>
        <dbReference type="EMBL" id="SDD45995.1"/>
    </source>
</evidence>
<evidence type="ECO:0000259" key="10">
    <source>
        <dbReference type="Pfam" id="PF07715"/>
    </source>
</evidence>
<dbReference type="Pfam" id="PF07715">
    <property type="entry name" value="Plug"/>
    <property type="match status" value="1"/>
</dbReference>
<dbReference type="InterPro" id="IPR023997">
    <property type="entry name" value="TonB-dep_OMP_SusC/RagA_CS"/>
</dbReference>
<sequence length="1040" mass="112314">MQNVTFHFWRRFCWLAFTLLTLSISGVYAQQTVTGTVTAKEDGNTIPGIAVLVKGTQQGTATDATGKFSIKAANGAVLVFSGIGYDTHEVIITGNVANVVLESKQNGLNEVVVIGYGTTTRQNITTAVTKVDPKKIPQAANNSIPQLLFGRASGLQVSQGSSQPGGNINLSIRGRGNPLYVVDGVIFPGDALEPGNGTIAGETNGVSRGGLAGLNPEDVESIEVLKDASAAIYGVNAANGVILITTKKGKSGRLNITYSGSYSFEKNYPYLQPLKANQYETLYNQLITDQYLGGQPTPQQPYGSAPQSGVPAPKYSDAAIAAAGNGTNWLGQIFRTGNINNHQININGGSEKATYYFSGGYYNEEGTLKGAGLNKYTGRANLSFMPAKFLTLNANFTGNTNSYLNSSSGGQTGGSGTQGFGIIQAALGYPANVPVRDANGNYTRYGVIANPVSLLDVQDNTSYHSLNANLSADLKVIPGVLAGHLLFGDNYEAANRTFFVPSTVFYFSQNLSRASLNYNNRENQTLEATVTYKKDVTSFLNIDAVAGAGQYKTTYNSFGSQGAGGADAIGATNLAAETSNIGITSFKSATTLRSYFARGSFNFLDRYLLSVSYRYDGFSLFFPENKYASFPSASVGWKISNESFMKNLTFIDQLKLRGSIGITGNTIGGNAAYGGYAPDGNVIFFNNGGSNYVTISRYGIDHPELKWQKTINKNIGLDFGFFKGRVSGSVDVFKDDITNLLGNTTTAPLSYLPTQPVNGGHQYRQGYDFSISTQNVKLNDFSWNSTINVSHFTYKWKSRFVYDYLYSFRDVTYQAVNDPVNEIYYFKTNGLLQVGQTVPAWQPTTGGASLPGSPLYVDKDGDGKLTGSDIYKLNPDPKISMGFGNDFHYKQFDLSIFFYSQFGGKSINYNNAWGDPVSIASSTQSGTIQALNVWTSVNQSGTRPSVNYIENATGLPQGTDINLVSTNFVRCRNLTLGYTINSPWINKFAKSIRVFADAQNLFIITKYKGVDPEVSYASVKGGYAPYPMFRTFSFGLKAGF</sequence>
<accession>A0A1G6UZD9</accession>